<dbReference type="CDD" id="cd07440">
    <property type="entry name" value="RGS"/>
    <property type="match status" value="1"/>
</dbReference>
<dbReference type="PROSITE" id="PS50132">
    <property type="entry name" value="RGS"/>
    <property type="match status" value="2"/>
</dbReference>
<feature type="domain" description="RGS" evidence="1">
    <location>
        <begin position="65"/>
        <end position="194"/>
    </location>
</feature>
<protein>
    <submittedName>
        <fullName evidence="3">A-kinase anchor protein 10, mitochondrial</fullName>
    </submittedName>
</protein>
<dbReference type="InterPro" id="IPR052246">
    <property type="entry name" value="Cell_Polariz_PKAAnc"/>
</dbReference>
<dbReference type="SUPFAM" id="SSF48097">
    <property type="entry name" value="Regulator of G-protein signaling, RGS"/>
    <property type="match status" value="2"/>
</dbReference>
<accession>A0A6F7P2P5</accession>
<reference evidence="3" key="1">
    <citation type="submission" date="2020-12" db="UniProtKB">
        <authorList>
            <consortium name="WormBaseParasite"/>
        </authorList>
    </citation>
    <scope>IDENTIFICATION</scope>
    <source>
        <strain evidence="3">MHco3</strain>
    </source>
</reference>
<dbReference type="Gene3D" id="1.10.167.10">
    <property type="entry name" value="Regulator of G-protein Signalling 4, domain 2"/>
    <property type="match status" value="2"/>
</dbReference>
<dbReference type="InterPro" id="IPR036305">
    <property type="entry name" value="RGS_sf"/>
</dbReference>
<proteinExistence type="predicted"/>
<dbReference type="WBParaSite" id="HCON_00068530-00001">
    <property type="protein sequence ID" value="HCON_00068530-00001"/>
    <property type="gene ID" value="HCON_00068530"/>
</dbReference>
<dbReference type="Proteomes" id="UP000025227">
    <property type="component" value="Unplaced"/>
</dbReference>
<feature type="domain" description="RGS" evidence="1">
    <location>
        <begin position="203"/>
        <end position="326"/>
    </location>
</feature>
<sequence length="459" mass="52762">MDAVIEKLRKRNSQVRVRHLSNALDSILFATEHLSIDSGDVNNTTDPDNEREHVTIQSSCVLAQNVDLLLADASALTFFIQFLEYYDKLNLIKFWIHVEGFKASLGQERAGCSQSAENSLALLDARNIFSKYIDTDSVCSISLPKKISERVYARLSERPISSDLFDEAKSFVHSLLELRYFKDFENSVYYKKYQLQVFSRWCSIDDILYVPALLNRFLEFVEDRHDYDCLQFLIACAAFETNYDSLSDEESLEDAMSIYNKYFSMQALSPIEIGDTARRKMESEICSDDGRPLRSSFHIAKRNCSLRIHDRYLENFVKSPAHQEFLKELEAEIQYTVELPRSNRAVKCGSSSSDTQALLFNQHFDVPDFKSTPPSRSSQPSPLLVRRNRSLNLAEIDCMGQYRVLYDDSLAQDNTTPSKIRQKLRKYLDKSTVREEEIAVEVARTIIADVHSMVEAGKR</sequence>
<dbReference type="GO" id="GO:0008104">
    <property type="term" value="P:intracellular protein localization"/>
    <property type="evidence" value="ECO:0007669"/>
    <property type="project" value="TreeGrafter"/>
</dbReference>
<dbReference type="AlphaFoldDB" id="A0A6F7P2P5"/>
<dbReference type="GO" id="GO:0005886">
    <property type="term" value="C:plasma membrane"/>
    <property type="evidence" value="ECO:0007669"/>
    <property type="project" value="TreeGrafter"/>
</dbReference>
<dbReference type="PANTHER" id="PTHR13155:SF1">
    <property type="entry name" value="A-KINASE ANCHOR PROTEIN 10, MITOCHONDRIAL"/>
    <property type="match status" value="1"/>
</dbReference>
<keyword evidence="2" id="KW-1185">Reference proteome</keyword>
<evidence type="ECO:0000259" key="1">
    <source>
        <dbReference type="PROSITE" id="PS50132"/>
    </source>
</evidence>
<dbReference type="OrthoDB" id="5841977at2759"/>
<evidence type="ECO:0000313" key="3">
    <source>
        <dbReference type="WBParaSite" id="HCON_00068530-00001"/>
    </source>
</evidence>
<dbReference type="InterPro" id="IPR044926">
    <property type="entry name" value="RGS_subdomain_2"/>
</dbReference>
<dbReference type="OMA" id="MALFYFM"/>
<dbReference type="Pfam" id="PF00615">
    <property type="entry name" value="RGS"/>
    <property type="match status" value="2"/>
</dbReference>
<name>A0A6F7P2P5_HAECO</name>
<dbReference type="SMART" id="SM00315">
    <property type="entry name" value="RGS"/>
    <property type="match status" value="2"/>
</dbReference>
<organism evidence="2 3">
    <name type="scientific">Haemonchus contortus</name>
    <name type="common">Barber pole worm</name>
    <dbReference type="NCBI Taxonomy" id="6289"/>
    <lineage>
        <taxon>Eukaryota</taxon>
        <taxon>Metazoa</taxon>
        <taxon>Ecdysozoa</taxon>
        <taxon>Nematoda</taxon>
        <taxon>Chromadorea</taxon>
        <taxon>Rhabditida</taxon>
        <taxon>Rhabditina</taxon>
        <taxon>Rhabditomorpha</taxon>
        <taxon>Strongyloidea</taxon>
        <taxon>Trichostrongylidae</taxon>
        <taxon>Haemonchus</taxon>
    </lineage>
</organism>
<dbReference type="GO" id="GO:0005739">
    <property type="term" value="C:mitochondrion"/>
    <property type="evidence" value="ECO:0007669"/>
    <property type="project" value="TreeGrafter"/>
</dbReference>
<dbReference type="PANTHER" id="PTHR13155">
    <property type="entry name" value="A-KINASE ANCHOR PROTEINS"/>
    <property type="match status" value="1"/>
</dbReference>
<evidence type="ECO:0000313" key="2">
    <source>
        <dbReference type="Proteomes" id="UP000025227"/>
    </source>
</evidence>
<dbReference type="InterPro" id="IPR016137">
    <property type="entry name" value="RGS"/>
</dbReference>